<reference evidence="1" key="1">
    <citation type="journal article" date="2014" name="Front. Microbiol.">
        <title>High frequency of phylogenetically diverse reductive dehalogenase-homologous genes in deep subseafloor sedimentary metagenomes.</title>
        <authorList>
            <person name="Kawai M."/>
            <person name="Futagami T."/>
            <person name="Toyoda A."/>
            <person name="Takaki Y."/>
            <person name="Nishi S."/>
            <person name="Hori S."/>
            <person name="Arai W."/>
            <person name="Tsubouchi T."/>
            <person name="Morono Y."/>
            <person name="Uchiyama I."/>
            <person name="Ito T."/>
            <person name="Fujiyama A."/>
            <person name="Inagaki F."/>
            <person name="Takami H."/>
        </authorList>
    </citation>
    <scope>NUCLEOTIDE SEQUENCE</scope>
    <source>
        <strain evidence="1">Expedition CK06-06</strain>
    </source>
</reference>
<dbReference type="EMBL" id="BARV01020034">
    <property type="protein sequence ID" value="GAI22803.1"/>
    <property type="molecule type" value="Genomic_DNA"/>
</dbReference>
<gene>
    <name evidence="1" type="ORF">S06H3_33550</name>
</gene>
<organism evidence="1">
    <name type="scientific">marine sediment metagenome</name>
    <dbReference type="NCBI Taxonomy" id="412755"/>
    <lineage>
        <taxon>unclassified sequences</taxon>
        <taxon>metagenomes</taxon>
        <taxon>ecological metagenomes</taxon>
    </lineage>
</organism>
<feature type="non-terminal residue" evidence="1">
    <location>
        <position position="173"/>
    </location>
</feature>
<dbReference type="AlphaFoldDB" id="X1LUL8"/>
<sequence length="173" mass="20906">MIENEPRDFYKDLRNSNKISDSTELFELYEKKLQSKIIEREKVTNRKQQKKGYDLKLSLFDGRILTIEEKIRDTFYPDLLLEVKHENDFARIGWLYTSEAEILSYIQPTDRGLYLSLWKLKELAIWSKTEDFLLLVDKEIIREKWSRSKKDRKMWSTQNYAVPFHILRSKTFG</sequence>
<comment type="caution">
    <text evidence="1">The sequence shown here is derived from an EMBL/GenBank/DDBJ whole genome shotgun (WGS) entry which is preliminary data.</text>
</comment>
<name>X1LUL8_9ZZZZ</name>
<proteinExistence type="predicted"/>
<accession>X1LUL8</accession>
<evidence type="ECO:0000313" key="1">
    <source>
        <dbReference type="EMBL" id="GAI22803.1"/>
    </source>
</evidence>
<protein>
    <submittedName>
        <fullName evidence="1">Uncharacterized protein</fullName>
    </submittedName>
</protein>